<feature type="region of interest" description="Disordered" evidence="1">
    <location>
        <begin position="1"/>
        <end position="65"/>
    </location>
</feature>
<dbReference type="RefSeq" id="WP_066083435.1">
    <property type="nucleotide sequence ID" value="NZ_LRVM01000001.1"/>
</dbReference>
<proteinExistence type="predicted"/>
<evidence type="ECO:0000313" key="3">
    <source>
        <dbReference type="Proteomes" id="UP000070539"/>
    </source>
</evidence>
<keyword evidence="3" id="KW-1185">Reference proteome</keyword>
<accession>A0A136WI15</accession>
<feature type="compositionally biased region" description="Basic and acidic residues" evidence="1">
    <location>
        <begin position="35"/>
        <end position="53"/>
    </location>
</feature>
<gene>
    <name evidence="2" type="ORF">CLNEO_01160</name>
</gene>
<evidence type="ECO:0000256" key="1">
    <source>
        <dbReference type="SAM" id="MobiDB-lite"/>
    </source>
</evidence>
<dbReference type="Proteomes" id="UP000070539">
    <property type="component" value="Unassembled WGS sequence"/>
</dbReference>
<protein>
    <submittedName>
        <fullName evidence="2">Uncharacterized protein</fullName>
    </submittedName>
</protein>
<sequence length="103" mass="11569">MYRNPYLPDPFNARACDPASGSRPAPMKKQMQKPILEEPKINERKPDYKEAPILEHASPPKMDTETCEKNCCGKPIEKASCSPSCNDNQFPVILLLLCLYGCI</sequence>
<dbReference type="EMBL" id="LRVM01000001">
    <property type="protein sequence ID" value="KXL54020.1"/>
    <property type="molecule type" value="Genomic_DNA"/>
</dbReference>
<comment type="caution">
    <text evidence="2">The sequence shown here is derived from an EMBL/GenBank/DDBJ whole genome shotgun (WGS) entry which is preliminary data.</text>
</comment>
<organism evidence="2 3">
    <name type="scientific">Anaerotignum neopropionicum</name>
    <dbReference type="NCBI Taxonomy" id="36847"/>
    <lineage>
        <taxon>Bacteria</taxon>
        <taxon>Bacillati</taxon>
        <taxon>Bacillota</taxon>
        <taxon>Clostridia</taxon>
        <taxon>Lachnospirales</taxon>
        <taxon>Anaerotignaceae</taxon>
        <taxon>Anaerotignum</taxon>
    </lineage>
</organism>
<evidence type="ECO:0000313" key="2">
    <source>
        <dbReference type="EMBL" id="KXL54020.1"/>
    </source>
</evidence>
<dbReference type="AlphaFoldDB" id="A0A136WI15"/>
<name>A0A136WI15_9FIRM</name>
<reference evidence="2 3" key="1">
    <citation type="submission" date="2016-01" db="EMBL/GenBank/DDBJ databases">
        <title>Genome sequence of Clostridium neopropionicum X4, DSM-3847.</title>
        <authorList>
            <person name="Poehlein A."/>
            <person name="Beck M.H."/>
            <person name="Bengelsdorf F.R."/>
            <person name="Daniel R."/>
            <person name="Duerre P."/>
        </authorList>
    </citation>
    <scope>NUCLEOTIDE SEQUENCE [LARGE SCALE GENOMIC DNA]</scope>
    <source>
        <strain evidence="2 3">DSM-3847</strain>
    </source>
</reference>